<dbReference type="Pfam" id="PF01571">
    <property type="entry name" value="GCV_T"/>
    <property type="match status" value="1"/>
</dbReference>
<accession>A0A7U6M3Z9</accession>
<dbReference type="EMBL" id="AP022324">
    <property type="protein sequence ID" value="BBU45571.1"/>
    <property type="molecule type" value="Genomic_DNA"/>
</dbReference>
<evidence type="ECO:0000313" key="3">
    <source>
        <dbReference type="Proteomes" id="UP000464661"/>
    </source>
</evidence>
<gene>
    <name evidence="2" type="ORF">PPTS312_34860</name>
</gene>
<dbReference type="Gene3D" id="3.30.70.1520">
    <property type="entry name" value="Heterotetrameric sarcosine oxidase"/>
    <property type="match status" value="1"/>
</dbReference>
<dbReference type="AlphaFoldDB" id="A0A7U6M3Z9"/>
<dbReference type="InterPro" id="IPR027266">
    <property type="entry name" value="TrmE/GcvT-like"/>
</dbReference>
<protein>
    <submittedName>
        <fullName evidence="2">Sarcosine oxidase</fullName>
    </submittedName>
</protein>
<proteinExistence type="predicted"/>
<name>A0A7U6M3Z9_PSEPU</name>
<feature type="domain" description="GCVT N-terminal" evidence="1">
    <location>
        <begin position="63"/>
        <end position="189"/>
    </location>
</feature>
<dbReference type="Proteomes" id="UP000464661">
    <property type="component" value="Chromosome"/>
</dbReference>
<dbReference type="SUPFAM" id="SSF103025">
    <property type="entry name" value="Folate-binding domain"/>
    <property type="match status" value="1"/>
</dbReference>
<evidence type="ECO:0000259" key="1">
    <source>
        <dbReference type="Pfam" id="PF01571"/>
    </source>
</evidence>
<dbReference type="Gene3D" id="3.30.1360.120">
    <property type="entry name" value="Probable tRNA modification gtpase trme, domain 1"/>
    <property type="match status" value="1"/>
</dbReference>
<evidence type="ECO:0000313" key="2">
    <source>
        <dbReference type="EMBL" id="BBU45571.1"/>
    </source>
</evidence>
<sequence length="207" mass="22481">MTRLQAKAFIPRSPRAELLHACALTDLTEVARVGFRGVDSAAYLQQRGYRLPQQPNQAVRQDDGGWVARLSQTEYLLLGSLADEGAQVAAIEAEWVQDGQRNYLLPRQDSHAWLQLSGPHGSAVMAKLCGVDLRLQAFPIGAVAQTSAARLNVIVVNVGSEERPGLQLLFDRASLAYFREAVLDAMDEFEGGLIELGALLGEVLAQA</sequence>
<dbReference type="RefSeq" id="WP_019099484.1">
    <property type="nucleotide sequence ID" value="NZ_AP022324.1"/>
</dbReference>
<organism evidence="2 3">
    <name type="scientific">Pseudomonas putida</name>
    <name type="common">Arthrobacter siderocapsulatus</name>
    <dbReference type="NCBI Taxonomy" id="303"/>
    <lineage>
        <taxon>Bacteria</taxon>
        <taxon>Pseudomonadati</taxon>
        <taxon>Pseudomonadota</taxon>
        <taxon>Gammaproteobacteria</taxon>
        <taxon>Pseudomonadales</taxon>
        <taxon>Pseudomonadaceae</taxon>
        <taxon>Pseudomonas</taxon>
    </lineage>
</organism>
<dbReference type="InterPro" id="IPR006222">
    <property type="entry name" value="GCVT_N"/>
</dbReference>
<reference evidence="2 3" key="1">
    <citation type="submission" date="2020-01" db="EMBL/GenBank/DDBJ databases">
        <title>Complete Genome Sequence of Pseudomonas putida Strain TS312, Harboring the HdtS type N-acyl-homoserine Lactone Synthase, Isolated from a Paper Mill.</title>
        <authorList>
            <person name="Hosoe A."/>
            <person name="Suenaga T."/>
            <person name="Sugi T."/>
            <person name="Izumi T."/>
            <person name="Nagai N."/>
            <person name="Terada A."/>
        </authorList>
    </citation>
    <scope>NUCLEOTIDE SEQUENCE [LARGE SCALE GENOMIC DNA]</scope>
    <source>
        <strain evidence="2 3">TS312</strain>
    </source>
</reference>